<dbReference type="SUPFAM" id="SSF53901">
    <property type="entry name" value="Thiolase-like"/>
    <property type="match status" value="2"/>
</dbReference>
<keyword evidence="8" id="KW-0443">Lipid metabolism</keyword>
<evidence type="ECO:0000256" key="2">
    <source>
        <dbReference type="ARBA" id="ARBA00008467"/>
    </source>
</evidence>
<evidence type="ECO:0000256" key="11">
    <source>
        <dbReference type="ARBA" id="ARBA00024006"/>
    </source>
</evidence>
<dbReference type="RefSeq" id="WP_095178329.1">
    <property type="nucleotide sequence ID" value="NZ_JAAZKZ010000008.1"/>
</dbReference>
<evidence type="ECO:0000256" key="15">
    <source>
        <dbReference type="PIRSR" id="PIRSR000447-1"/>
    </source>
</evidence>
<dbReference type="Pfam" id="PF02801">
    <property type="entry name" value="Ketoacyl-synt_C"/>
    <property type="match status" value="1"/>
</dbReference>
<dbReference type="NCBIfam" id="NF005589">
    <property type="entry name" value="PRK07314.1"/>
    <property type="match status" value="1"/>
</dbReference>
<dbReference type="EC" id="2.3.1.179" evidence="3 14"/>
<comment type="similarity">
    <text evidence="2 14 16">Belongs to the thiolase-like superfamily. Beta-ketoacyl-ACP synthases family.</text>
</comment>
<dbReference type="CDD" id="cd00834">
    <property type="entry name" value="KAS_I_II"/>
    <property type="match status" value="1"/>
</dbReference>
<comment type="catalytic activity">
    <reaction evidence="12 14">
        <text>(9Z)-hexadecenoyl-[ACP] + malonyl-[ACP] + H(+) = 3-oxo-(11Z)-octadecenoyl-[ACP] + holo-[ACP] + CO2</text>
        <dbReference type="Rhea" id="RHEA:55040"/>
        <dbReference type="Rhea" id="RHEA-COMP:9623"/>
        <dbReference type="Rhea" id="RHEA-COMP:9685"/>
        <dbReference type="Rhea" id="RHEA-COMP:10800"/>
        <dbReference type="Rhea" id="RHEA-COMP:14074"/>
        <dbReference type="ChEBI" id="CHEBI:15378"/>
        <dbReference type="ChEBI" id="CHEBI:16526"/>
        <dbReference type="ChEBI" id="CHEBI:64479"/>
        <dbReference type="ChEBI" id="CHEBI:78449"/>
        <dbReference type="ChEBI" id="CHEBI:83989"/>
        <dbReference type="ChEBI" id="CHEBI:138538"/>
        <dbReference type="EC" id="2.3.1.179"/>
    </reaction>
</comment>
<evidence type="ECO:0000256" key="5">
    <source>
        <dbReference type="ARBA" id="ARBA00022516"/>
    </source>
</evidence>
<evidence type="ECO:0000256" key="13">
    <source>
        <dbReference type="ARBA" id="ARBA00047659"/>
    </source>
</evidence>
<dbReference type="EMBL" id="UAWC01000001">
    <property type="protein sequence ID" value="SQB33712.1"/>
    <property type="molecule type" value="Genomic_DNA"/>
</dbReference>
<comment type="function">
    <text evidence="11 14">Involved in the type II fatty acid elongation cycle. Catalyzes the elongation of a wide range of acyl-ACP by the addition of two carbons from malonyl-ACP to an acyl acceptor. Can efficiently catalyze the conversion of palmitoleoyl-ACP (cis-hexadec-9-enoyl-ACP) to cis-vaccenoyl-ACP (cis-octadec-11-enoyl-ACP), an essential step in the thermal regulation of fatty acid composition.</text>
</comment>
<dbReference type="PANTHER" id="PTHR11712">
    <property type="entry name" value="POLYKETIDE SYNTHASE-RELATED"/>
    <property type="match status" value="1"/>
</dbReference>
<protein>
    <recommendedName>
        <fullName evidence="4 14">3-oxoacyl-[acyl-carrier-protein] synthase 2</fullName>
        <ecNumber evidence="3 14">2.3.1.179</ecNumber>
    </recommendedName>
</protein>
<keyword evidence="7" id="KW-0276">Fatty acid metabolism</keyword>
<dbReference type="NCBIfam" id="TIGR03150">
    <property type="entry name" value="fabF"/>
    <property type="match status" value="1"/>
</dbReference>
<organism evidence="18 19">
    <name type="scientific">Clostridium cochlearium</name>
    <dbReference type="NCBI Taxonomy" id="1494"/>
    <lineage>
        <taxon>Bacteria</taxon>
        <taxon>Bacillati</taxon>
        <taxon>Bacillota</taxon>
        <taxon>Clostridia</taxon>
        <taxon>Eubacteriales</taxon>
        <taxon>Clostridiaceae</taxon>
        <taxon>Clostridium</taxon>
    </lineage>
</organism>
<evidence type="ECO:0000256" key="6">
    <source>
        <dbReference type="ARBA" id="ARBA00022679"/>
    </source>
</evidence>
<dbReference type="InterPro" id="IPR016039">
    <property type="entry name" value="Thiolase-like"/>
</dbReference>
<name>A0A240B3E3_CLOCO</name>
<gene>
    <name evidence="18" type="primary">fabF</name>
    <name evidence="18" type="ORF">NCTC13028_00657</name>
</gene>
<dbReference type="PIRSF" id="PIRSF000447">
    <property type="entry name" value="KAS_II"/>
    <property type="match status" value="1"/>
</dbReference>
<evidence type="ECO:0000256" key="1">
    <source>
        <dbReference type="ARBA" id="ARBA00005194"/>
    </source>
</evidence>
<evidence type="ECO:0000256" key="4">
    <source>
        <dbReference type="ARBA" id="ARBA00014657"/>
    </source>
</evidence>
<dbReference type="UniPathway" id="UPA00094"/>
<dbReference type="InterPro" id="IPR017568">
    <property type="entry name" value="3-oxoacyl-ACP_synth-2"/>
</dbReference>
<dbReference type="Pfam" id="PF00109">
    <property type="entry name" value="ketoacyl-synt"/>
    <property type="match status" value="1"/>
</dbReference>
<evidence type="ECO:0000256" key="10">
    <source>
        <dbReference type="ARBA" id="ARBA00023315"/>
    </source>
</evidence>
<feature type="active site" description="For beta-ketoacyl synthase activity" evidence="15">
    <location>
        <position position="165"/>
    </location>
</feature>
<evidence type="ECO:0000259" key="17">
    <source>
        <dbReference type="PROSITE" id="PS52004"/>
    </source>
</evidence>
<dbReference type="NCBIfam" id="NF004970">
    <property type="entry name" value="PRK06333.1"/>
    <property type="match status" value="1"/>
</dbReference>
<evidence type="ECO:0000256" key="16">
    <source>
        <dbReference type="RuleBase" id="RU003694"/>
    </source>
</evidence>
<dbReference type="PROSITE" id="PS52004">
    <property type="entry name" value="KS3_2"/>
    <property type="match status" value="1"/>
</dbReference>
<dbReference type="Gene3D" id="3.40.47.10">
    <property type="match status" value="1"/>
</dbReference>
<comment type="catalytic activity">
    <reaction evidence="13 14">
        <text>a fatty acyl-[ACP] + malonyl-[ACP] + H(+) = a 3-oxoacyl-[ACP] + holo-[ACP] + CO2</text>
        <dbReference type="Rhea" id="RHEA:22836"/>
        <dbReference type="Rhea" id="RHEA-COMP:9623"/>
        <dbReference type="Rhea" id="RHEA-COMP:9685"/>
        <dbReference type="Rhea" id="RHEA-COMP:9916"/>
        <dbReference type="Rhea" id="RHEA-COMP:14125"/>
        <dbReference type="ChEBI" id="CHEBI:15378"/>
        <dbReference type="ChEBI" id="CHEBI:16526"/>
        <dbReference type="ChEBI" id="CHEBI:64479"/>
        <dbReference type="ChEBI" id="CHEBI:78449"/>
        <dbReference type="ChEBI" id="CHEBI:78776"/>
        <dbReference type="ChEBI" id="CHEBI:138651"/>
    </reaction>
</comment>
<evidence type="ECO:0000256" key="7">
    <source>
        <dbReference type="ARBA" id="ARBA00022832"/>
    </source>
</evidence>
<dbReference type="GeneID" id="70578305"/>
<dbReference type="InterPro" id="IPR000794">
    <property type="entry name" value="Beta-ketoacyl_synthase"/>
</dbReference>
<sequence>MLKMRRVVVTGMGAVTPIGNDVNTFWNNVKLGTCGIDFIKNFNTEDFKVKLAAEVKDFEPSKVIEKRELKRMDKYCQFAVVAAEEAIKDSNLNLDSIDKEKFGVVVGSGIGGIETIEKQHKTLMEKGPNRVHPLFIPMIISNMAAGNIAIRYGAKGICTTVVTACATGTNSIGEAYRMIQNGTSEVMIAGGTEASITPLAMAGFTSLTALSKSEDPMRASIPFDKERNGFVMGEGAGILILESLEHAQKRGAKIYAEMVGYGATCDAYHITSPAPGGEGASRAIRLTIDEANISPSEVSYINAHGTGTEYNDKFETEAIKNVFREDAKNIPVSSIKSMTGHLLGAAGGVEAIASVKSIYEDFIPPTIGYKVKDEECDLDYVPNKGRYQEVKYAMSNSLGFGGHNAVILFKKWSD</sequence>
<dbReference type="Proteomes" id="UP000250223">
    <property type="component" value="Unassembled WGS sequence"/>
</dbReference>
<evidence type="ECO:0000256" key="12">
    <source>
        <dbReference type="ARBA" id="ARBA00047318"/>
    </source>
</evidence>
<evidence type="ECO:0000313" key="18">
    <source>
        <dbReference type="EMBL" id="SQB33712.1"/>
    </source>
</evidence>
<dbReference type="InterPro" id="IPR018201">
    <property type="entry name" value="Ketoacyl_synth_AS"/>
</dbReference>
<keyword evidence="5 14" id="KW-0444">Lipid biosynthesis</keyword>
<dbReference type="InterPro" id="IPR020841">
    <property type="entry name" value="PKS_Beta-ketoAc_synthase_dom"/>
</dbReference>
<reference evidence="18 19" key="1">
    <citation type="submission" date="2018-06" db="EMBL/GenBank/DDBJ databases">
        <authorList>
            <consortium name="Pathogen Informatics"/>
            <person name="Doyle S."/>
        </authorList>
    </citation>
    <scope>NUCLEOTIDE SEQUENCE [LARGE SCALE GENOMIC DNA]</scope>
    <source>
        <strain evidence="18 19">NCTC13028</strain>
    </source>
</reference>
<accession>A0A240B3E3</accession>
<dbReference type="GO" id="GO:0006633">
    <property type="term" value="P:fatty acid biosynthetic process"/>
    <property type="evidence" value="ECO:0007669"/>
    <property type="project" value="UniProtKB-UniRule"/>
</dbReference>
<keyword evidence="9 14" id="KW-0275">Fatty acid biosynthesis</keyword>
<evidence type="ECO:0000256" key="8">
    <source>
        <dbReference type="ARBA" id="ARBA00023098"/>
    </source>
</evidence>
<evidence type="ECO:0000313" key="19">
    <source>
        <dbReference type="Proteomes" id="UP000250223"/>
    </source>
</evidence>
<dbReference type="FunFam" id="3.40.47.10:FF:000009">
    <property type="entry name" value="3-oxoacyl-[acyl-carrier-protein] synthase 2"/>
    <property type="match status" value="1"/>
</dbReference>
<dbReference type="InterPro" id="IPR014031">
    <property type="entry name" value="Ketoacyl_synth_C"/>
</dbReference>
<dbReference type="InterPro" id="IPR014030">
    <property type="entry name" value="Ketoacyl_synth_N"/>
</dbReference>
<keyword evidence="10 14" id="KW-0012">Acyltransferase</keyword>
<dbReference type="SMART" id="SM00825">
    <property type="entry name" value="PKS_KS"/>
    <property type="match status" value="1"/>
</dbReference>
<evidence type="ECO:0000256" key="3">
    <source>
        <dbReference type="ARBA" id="ARBA00012356"/>
    </source>
</evidence>
<feature type="domain" description="Ketosynthase family 3 (KS3)" evidence="17">
    <location>
        <begin position="4"/>
        <end position="411"/>
    </location>
</feature>
<dbReference type="AlphaFoldDB" id="A0A240B3E3"/>
<proteinExistence type="inferred from homology"/>
<evidence type="ECO:0000256" key="14">
    <source>
        <dbReference type="PIRNR" id="PIRNR000447"/>
    </source>
</evidence>
<dbReference type="PROSITE" id="PS00606">
    <property type="entry name" value="KS3_1"/>
    <property type="match status" value="1"/>
</dbReference>
<evidence type="ECO:0000256" key="9">
    <source>
        <dbReference type="ARBA" id="ARBA00023160"/>
    </source>
</evidence>
<dbReference type="GO" id="GO:0005829">
    <property type="term" value="C:cytosol"/>
    <property type="evidence" value="ECO:0007669"/>
    <property type="project" value="TreeGrafter"/>
</dbReference>
<keyword evidence="6 14" id="KW-0808">Transferase</keyword>
<dbReference type="GO" id="GO:0004315">
    <property type="term" value="F:3-oxoacyl-[acyl-carrier-protein] synthase activity"/>
    <property type="evidence" value="ECO:0007669"/>
    <property type="project" value="UniProtKB-UniRule"/>
</dbReference>
<dbReference type="PANTHER" id="PTHR11712:SF336">
    <property type="entry name" value="3-OXOACYL-[ACYL-CARRIER-PROTEIN] SYNTHASE, MITOCHONDRIAL"/>
    <property type="match status" value="1"/>
</dbReference>
<comment type="pathway">
    <text evidence="1 14">Lipid metabolism; fatty acid biosynthesis.</text>
</comment>